<sequence>MSQVNEALAAYARAEGAAREALERLLAPAGLRVSRIRRDGAGWRLRVVPAVDADHGARVDGRQSSSHGGPVHPDPRAEGGSGERVGRGMAEREPVVRREGETLMALTARAGEGMRVAAGGAGGLSVPAATDAERVRWLGATLVGDTLLALRHLGRPESGPEALVALNGQLELFRRESARGGHAFEPSPFLEALDRWAGPEFKRGVEFLTLSAEDAHA</sequence>
<reference evidence="2 3" key="1">
    <citation type="submission" date="2020-08" db="EMBL/GenBank/DDBJ databases">
        <title>Genomic Encyclopedia of Type Strains, Phase IV (KMG-IV): sequencing the most valuable type-strain genomes for metagenomic binning, comparative biology and taxonomic classification.</title>
        <authorList>
            <person name="Goeker M."/>
        </authorList>
    </citation>
    <scope>NUCLEOTIDE SEQUENCE [LARGE SCALE GENOMIC DNA]</scope>
    <source>
        <strain evidence="2 3">DSM 29007</strain>
    </source>
</reference>
<evidence type="ECO:0000313" key="2">
    <source>
        <dbReference type="EMBL" id="MBB6070390.1"/>
    </source>
</evidence>
<feature type="compositionally biased region" description="Basic and acidic residues" evidence="1">
    <location>
        <begin position="84"/>
        <end position="93"/>
    </location>
</feature>
<comment type="caution">
    <text evidence="2">The sequence shown here is derived from an EMBL/GenBank/DDBJ whole genome shotgun (WGS) entry which is preliminary data.</text>
</comment>
<dbReference type="AlphaFoldDB" id="A0A841GSU5"/>
<protein>
    <submittedName>
        <fullName evidence="2">Uncharacterized protein</fullName>
    </submittedName>
</protein>
<name>A0A841GSU5_9BACT</name>
<feature type="region of interest" description="Disordered" evidence="1">
    <location>
        <begin position="55"/>
        <end position="93"/>
    </location>
</feature>
<proteinExistence type="predicted"/>
<accession>A0A841GSU5</accession>
<evidence type="ECO:0000256" key="1">
    <source>
        <dbReference type="SAM" id="MobiDB-lite"/>
    </source>
</evidence>
<dbReference type="EMBL" id="JACHIA010000004">
    <property type="protein sequence ID" value="MBB6070390.1"/>
    <property type="molecule type" value="Genomic_DNA"/>
</dbReference>
<evidence type="ECO:0000313" key="3">
    <source>
        <dbReference type="Proteomes" id="UP000582837"/>
    </source>
</evidence>
<dbReference type="RefSeq" id="WP_170035775.1">
    <property type="nucleotide sequence ID" value="NZ_JABDTL010000001.1"/>
</dbReference>
<gene>
    <name evidence="2" type="ORF">HNQ61_002009</name>
</gene>
<keyword evidence="3" id="KW-1185">Reference proteome</keyword>
<dbReference type="Proteomes" id="UP000582837">
    <property type="component" value="Unassembled WGS sequence"/>
</dbReference>
<organism evidence="2 3">
    <name type="scientific">Longimicrobium terrae</name>
    <dbReference type="NCBI Taxonomy" id="1639882"/>
    <lineage>
        <taxon>Bacteria</taxon>
        <taxon>Pseudomonadati</taxon>
        <taxon>Gemmatimonadota</taxon>
        <taxon>Longimicrobiia</taxon>
        <taxon>Longimicrobiales</taxon>
        <taxon>Longimicrobiaceae</taxon>
        <taxon>Longimicrobium</taxon>
    </lineage>
</organism>